<feature type="domain" description="HTH CENPB-type" evidence="8">
    <location>
        <begin position="59"/>
        <end position="129"/>
    </location>
</feature>
<dbReference type="GO" id="GO:0005576">
    <property type="term" value="C:extracellular region"/>
    <property type="evidence" value="ECO:0007669"/>
    <property type="project" value="UniProtKB-SubCell"/>
</dbReference>
<proteinExistence type="inferred from homology"/>
<comment type="subcellular location">
    <subcellularLocation>
        <location evidence="1">Nucleus</location>
    </subcellularLocation>
    <subcellularLocation>
        <location evidence="2">Secreted</location>
    </subcellularLocation>
</comment>
<dbReference type="Gene3D" id="2.120.10.30">
    <property type="entry name" value="TolB, C-terminal domain"/>
    <property type="match status" value="1"/>
</dbReference>
<dbReference type="InterPro" id="IPR009057">
    <property type="entry name" value="Homeodomain-like_sf"/>
</dbReference>
<dbReference type="PROSITE" id="PS51253">
    <property type="entry name" value="HTH_CENPB"/>
    <property type="match status" value="1"/>
</dbReference>
<dbReference type="InterPro" id="IPR006600">
    <property type="entry name" value="HTH_CenpB_DNA-bd_dom"/>
</dbReference>
<dbReference type="Proteomes" id="UP000789524">
    <property type="component" value="Unassembled WGS sequence"/>
</dbReference>
<evidence type="ECO:0000313" key="10">
    <source>
        <dbReference type="Proteomes" id="UP000789524"/>
    </source>
</evidence>
<dbReference type="PANTHER" id="PTHR10009">
    <property type="entry name" value="PROTEIN YELLOW-RELATED"/>
    <property type="match status" value="1"/>
</dbReference>
<dbReference type="Pfam" id="PF04218">
    <property type="entry name" value="CENP-B_N"/>
    <property type="match status" value="1"/>
</dbReference>
<evidence type="ECO:0000256" key="1">
    <source>
        <dbReference type="ARBA" id="ARBA00004123"/>
    </source>
</evidence>
<keyword evidence="4" id="KW-0964">Secreted</keyword>
<comment type="similarity">
    <text evidence="3">Belongs to the major royal jelly protein family.</text>
</comment>
<organism evidence="9 10">
    <name type="scientific">Danaus chrysippus</name>
    <name type="common">African queen</name>
    <dbReference type="NCBI Taxonomy" id="151541"/>
    <lineage>
        <taxon>Eukaryota</taxon>
        <taxon>Metazoa</taxon>
        <taxon>Ecdysozoa</taxon>
        <taxon>Arthropoda</taxon>
        <taxon>Hexapoda</taxon>
        <taxon>Insecta</taxon>
        <taxon>Pterygota</taxon>
        <taxon>Neoptera</taxon>
        <taxon>Endopterygota</taxon>
        <taxon>Lepidoptera</taxon>
        <taxon>Glossata</taxon>
        <taxon>Ditrysia</taxon>
        <taxon>Papilionoidea</taxon>
        <taxon>Nymphalidae</taxon>
        <taxon>Danainae</taxon>
        <taxon>Danaini</taxon>
        <taxon>Danaina</taxon>
        <taxon>Danaus</taxon>
        <taxon>Anosia</taxon>
    </lineage>
</organism>
<evidence type="ECO:0000313" key="9">
    <source>
        <dbReference type="EMBL" id="CAG9577644.1"/>
    </source>
</evidence>
<dbReference type="InterPro" id="IPR011042">
    <property type="entry name" value="6-blade_b-propeller_TolB-like"/>
</dbReference>
<dbReference type="OrthoDB" id="7776143at2759"/>
<reference evidence="9" key="1">
    <citation type="submission" date="2021-09" db="EMBL/GenBank/DDBJ databases">
        <authorList>
            <person name="Martin H S."/>
        </authorList>
    </citation>
    <scope>NUCLEOTIDE SEQUENCE</scope>
</reference>
<gene>
    <name evidence="9" type="ORF">DCHRY22_LOCUS12458</name>
</gene>
<evidence type="ECO:0000256" key="2">
    <source>
        <dbReference type="ARBA" id="ARBA00004613"/>
    </source>
</evidence>
<keyword evidence="6" id="KW-0238">DNA-binding</keyword>
<evidence type="ECO:0000256" key="6">
    <source>
        <dbReference type="ARBA" id="ARBA00023125"/>
    </source>
</evidence>
<accession>A0A8J2R1D1</accession>
<evidence type="ECO:0000256" key="5">
    <source>
        <dbReference type="ARBA" id="ARBA00022729"/>
    </source>
</evidence>
<dbReference type="PANTHER" id="PTHR10009:SF10">
    <property type="entry name" value="L-DOPACHROME TAUTOMERASE YELLOW-F-RELATED"/>
    <property type="match status" value="1"/>
</dbReference>
<comment type="caution">
    <text evidence="9">The sequence shown here is derived from an EMBL/GenBank/DDBJ whole genome shotgun (WGS) entry which is preliminary data.</text>
</comment>
<evidence type="ECO:0000256" key="7">
    <source>
        <dbReference type="ARBA" id="ARBA00023242"/>
    </source>
</evidence>
<dbReference type="AlphaFoldDB" id="A0A8J2R1D1"/>
<dbReference type="InterPro" id="IPR017996">
    <property type="entry name" value="MRJP/yellow-related"/>
</dbReference>
<dbReference type="SUPFAM" id="SSF46689">
    <property type="entry name" value="Homeodomain-like"/>
    <property type="match status" value="2"/>
</dbReference>
<dbReference type="GO" id="GO:0003677">
    <property type="term" value="F:DNA binding"/>
    <property type="evidence" value="ECO:0007669"/>
    <property type="project" value="UniProtKB-KW"/>
</dbReference>
<keyword evidence="10" id="KW-1185">Reference proteome</keyword>
<dbReference type="EMBL" id="CAKASE010000076">
    <property type="protein sequence ID" value="CAG9577644.1"/>
    <property type="molecule type" value="Genomic_DNA"/>
</dbReference>
<name>A0A8J2R1D1_9NEOP</name>
<dbReference type="SMART" id="SM00674">
    <property type="entry name" value="CENPB"/>
    <property type="match status" value="1"/>
</dbReference>
<keyword evidence="5" id="KW-0732">Signal</keyword>
<dbReference type="Gene3D" id="1.10.10.60">
    <property type="entry name" value="Homeodomain-like"/>
    <property type="match status" value="2"/>
</dbReference>
<keyword evidence="7" id="KW-0539">Nucleus</keyword>
<sequence>MVPRRAFTITEKVDIISRLESGENNVDVCKQLGVSHSTISAIWKNRVKILECFLSKSTKMKRNRKSTYPDIERALLAWFKEQRNQNVISGRLLQEKANQFARQLGKRNFECTGSWIYRFRQRNDIKLGKVDEEAAESHTSFPEEVNDEIKVTDNLTDNKIIEPVLLKQEEEDEEEDCDQCEIPTTQDALCALETLKKYCLFGEGRNKLDLESIVKMEYTLQRAQRTQQLLQDRFSENRRKRQVDFVFSDDPAEIGDGRGTYFIKYNNVPMGVERVGDRLFITLPRRRYGIPATLNYVNLQERSRSPALKPYPTVEDRSLISVYRTRADECGRLWMVDTGLLEIPGDPQQIRPPAIVIYNLNTDRQILRYDFKTSDIPATNTPTGLASITIDINGDCDDAYAYVPDLTTFGLIVFSLKDLDSWRLSHNYFHFNPTAGNLQVSGEFFQWSDGLFSITLTPPARCRTAYFHPLISTEEFSVSTCLLKNKTASTDRYYFDAYNYVGDRGRSSQSTMHGYHEKTGVIFFADIGRDAVSCWNSGNILNPANVAVLVRDGKRMSYPSDLHITGDEVWVMANTLPRFGYSRLDPNEYNFYIYRANVYDLISDTVCQSKSMFDQ</sequence>
<dbReference type="Pfam" id="PF03221">
    <property type="entry name" value="HTH_Tnp_Tc5"/>
    <property type="match status" value="1"/>
</dbReference>
<dbReference type="Pfam" id="PF03022">
    <property type="entry name" value="MRJP"/>
    <property type="match status" value="1"/>
</dbReference>
<dbReference type="GO" id="GO:0005634">
    <property type="term" value="C:nucleus"/>
    <property type="evidence" value="ECO:0007669"/>
    <property type="project" value="UniProtKB-SubCell"/>
</dbReference>
<evidence type="ECO:0000256" key="3">
    <source>
        <dbReference type="ARBA" id="ARBA00009127"/>
    </source>
</evidence>
<dbReference type="InterPro" id="IPR007889">
    <property type="entry name" value="HTH_Psq"/>
</dbReference>
<evidence type="ECO:0000256" key="4">
    <source>
        <dbReference type="ARBA" id="ARBA00022525"/>
    </source>
</evidence>
<protein>
    <submittedName>
        <fullName evidence="9">(African queen) hypothetical protein</fullName>
    </submittedName>
</protein>
<evidence type="ECO:0000259" key="8">
    <source>
        <dbReference type="PROSITE" id="PS51253"/>
    </source>
</evidence>